<dbReference type="OrthoDB" id="164520at2"/>
<feature type="region of interest" description="Disordered" evidence="1">
    <location>
        <begin position="28"/>
        <end position="53"/>
    </location>
</feature>
<keyword evidence="4" id="KW-1185">Reference proteome</keyword>
<evidence type="ECO:0000313" key="3">
    <source>
        <dbReference type="EMBL" id="KPL77326.1"/>
    </source>
</evidence>
<protein>
    <submittedName>
        <fullName evidence="3">Uncharacterized protein</fullName>
    </submittedName>
</protein>
<feature type="compositionally biased region" description="Gly residues" evidence="1">
    <location>
        <begin position="171"/>
        <end position="199"/>
    </location>
</feature>
<dbReference type="EMBL" id="LGCL01000023">
    <property type="protein sequence ID" value="KPL77326.1"/>
    <property type="molecule type" value="Genomic_DNA"/>
</dbReference>
<sequence>MKNKFLIFIMILIIGLLAACGPSVAASEPASGESAAPASPSTPAPAETAGADSQAAGGMNMEINDKLAAGTLLLEGTDLAVTQQQAQTLILLWQGVQSLSASDSTAPAELEAIYQQIQTAMTSEQLTAIEAMEIDPASLHETLTGLGLQMGRMGNPAGGEATGANAAEGGFPPGGMEPGMMGGGPGGGAGGGPGGGMGLEGQPPAQGTPSSEMATAIAERQAAGGFDLNAMYIRPLIQLLEQKTSDAQ</sequence>
<dbReference type="RefSeq" id="WP_160317506.1">
    <property type="nucleotide sequence ID" value="NZ_LGCL01000023.1"/>
</dbReference>
<feature type="region of interest" description="Disordered" evidence="1">
    <location>
        <begin position="150"/>
        <end position="212"/>
    </location>
</feature>
<dbReference type="Proteomes" id="UP000050417">
    <property type="component" value="Unassembled WGS sequence"/>
</dbReference>
<feature type="signal peptide" evidence="2">
    <location>
        <begin position="1"/>
        <end position="25"/>
    </location>
</feature>
<keyword evidence="2" id="KW-0732">Signal</keyword>
<accession>A0A0P6X5V8</accession>
<dbReference type="PROSITE" id="PS51257">
    <property type="entry name" value="PROKAR_LIPOPROTEIN"/>
    <property type="match status" value="1"/>
</dbReference>
<evidence type="ECO:0000313" key="4">
    <source>
        <dbReference type="Proteomes" id="UP000050417"/>
    </source>
</evidence>
<gene>
    <name evidence="3" type="ORF">ADN00_09380</name>
</gene>
<organism evidence="3 4">
    <name type="scientific">Ornatilinea apprima</name>
    <dbReference type="NCBI Taxonomy" id="1134406"/>
    <lineage>
        <taxon>Bacteria</taxon>
        <taxon>Bacillati</taxon>
        <taxon>Chloroflexota</taxon>
        <taxon>Anaerolineae</taxon>
        <taxon>Anaerolineales</taxon>
        <taxon>Anaerolineaceae</taxon>
        <taxon>Ornatilinea</taxon>
    </lineage>
</organism>
<proteinExistence type="predicted"/>
<dbReference type="STRING" id="1134406.ADN00_09380"/>
<feature type="chain" id="PRO_5006132877" evidence="2">
    <location>
        <begin position="26"/>
        <end position="248"/>
    </location>
</feature>
<name>A0A0P6X5V8_9CHLR</name>
<comment type="caution">
    <text evidence="3">The sequence shown here is derived from an EMBL/GenBank/DDBJ whole genome shotgun (WGS) entry which is preliminary data.</text>
</comment>
<reference evidence="3 4" key="1">
    <citation type="submission" date="2015-07" db="EMBL/GenBank/DDBJ databases">
        <title>Genome sequence of Ornatilinea apprima DSM 23815.</title>
        <authorList>
            <person name="Hemp J."/>
            <person name="Ward L.M."/>
            <person name="Pace L.A."/>
            <person name="Fischer W.W."/>
        </authorList>
    </citation>
    <scope>NUCLEOTIDE SEQUENCE [LARGE SCALE GENOMIC DNA]</scope>
    <source>
        <strain evidence="3 4">P3M-1</strain>
    </source>
</reference>
<feature type="compositionally biased region" description="Low complexity" evidence="1">
    <location>
        <begin position="28"/>
        <end position="51"/>
    </location>
</feature>
<evidence type="ECO:0000256" key="2">
    <source>
        <dbReference type="SAM" id="SignalP"/>
    </source>
</evidence>
<evidence type="ECO:0000256" key="1">
    <source>
        <dbReference type="SAM" id="MobiDB-lite"/>
    </source>
</evidence>
<dbReference type="AlphaFoldDB" id="A0A0P6X5V8"/>